<accession>A0ABY2HNE8</accession>
<dbReference type="PROSITE" id="PS00194">
    <property type="entry name" value="THIOREDOXIN_1"/>
    <property type="match status" value="1"/>
</dbReference>
<evidence type="ECO:0000313" key="8">
    <source>
        <dbReference type="Proteomes" id="UP000297429"/>
    </source>
</evidence>
<evidence type="ECO:0000256" key="5">
    <source>
        <dbReference type="SAM" id="SignalP"/>
    </source>
</evidence>
<sequence length="377" mass="41848">MKINTMRQYSILAILVLTLNLASAQDKSYLVHGTVNGAIKDGKKIYSYYVNGQDVVMDSTTVVNGAYTLKGTVPGQVLLHLGGRRLGGDAKIFVSPSSKIEVIHNKTLKDVTASGSLSNTEYNKVRTALNVYYKQMEDFDVLNIAARKAKDTARVKSIRADSKKVYDSMIEEVYPNYIKRNTNSPIALAMLDEYLGGSVDAGKLEPLFLPLSKQIKSTPEGKRWAEILRRSNTTALGKKAPDFVQTDTASNPIKLSSFRGKYVLVDFWASWCGPCRAENPNVLRAYQKLKDKKFTVIGVSIDDNKSAWLKAIKQDRMPWTQVSDLKGKKNEAAILYGVDAIPQNWLLDPNGIVLGINLRGAHLTEQIEKLIETAKTK</sequence>
<feature type="chain" id="PRO_5047350215" evidence="5">
    <location>
        <begin position="25"/>
        <end position="377"/>
    </location>
</feature>
<evidence type="ECO:0000259" key="6">
    <source>
        <dbReference type="PROSITE" id="PS51352"/>
    </source>
</evidence>
<protein>
    <submittedName>
        <fullName evidence="7">AhpC/TSA family protein</fullName>
    </submittedName>
</protein>
<dbReference type="InterPro" id="IPR013766">
    <property type="entry name" value="Thioredoxin_domain"/>
</dbReference>
<dbReference type="InterPro" id="IPR050553">
    <property type="entry name" value="Thioredoxin_ResA/DsbE_sf"/>
</dbReference>
<keyword evidence="4" id="KW-0676">Redox-active center</keyword>
<gene>
    <name evidence="7" type="ORF">E3V97_21775</name>
</gene>
<dbReference type="InterPro" id="IPR036249">
    <property type="entry name" value="Thioredoxin-like_sf"/>
</dbReference>
<comment type="subcellular location">
    <subcellularLocation>
        <location evidence="1">Cell envelope</location>
    </subcellularLocation>
</comment>
<dbReference type="Gene3D" id="3.40.30.10">
    <property type="entry name" value="Glutaredoxin"/>
    <property type="match status" value="1"/>
</dbReference>
<dbReference type="SUPFAM" id="SSF52833">
    <property type="entry name" value="Thioredoxin-like"/>
    <property type="match status" value="1"/>
</dbReference>
<dbReference type="InterPro" id="IPR000866">
    <property type="entry name" value="AhpC/TSA"/>
</dbReference>
<dbReference type="PANTHER" id="PTHR42852:SF6">
    <property type="entry name" value="THIOL:DISULFIDE INTERCHANGE PROTEIN DSBE"/>
    <property type="match status" value="1"/>
</dbReference>
<feature type="domain" description="Thioredoxin" evidence="6">
    <location>
        <begin position="234"/>
        <end position="376"/>
    </location>
</feature>
<dbReference type="Pfam" id="PF14289">
    <property type="entry name" value="DUF4369"/>
    <property type="match status" value="1"/>
</dbReference>
<keyword evidence="5" id="KW-0732">Signal</keyword>
<evidence type="ECO:0000256" key="3">
    <source>
        <dbReference type="ARBA" id="ARBA00023157"/>
    </source>
</evidence>
<evidence type="ECO:0000256" key="1">
    <source>
        <dbReference type="ARBA" id="ARBA00004196"/>
    </source>
</evidence>
<organism evidence="7 8">
    <name type="scientific">Pedobacter alluvionis</name>
    <dbReference type="NCBI Taxonomy" id="475253"/>
    <lineage>
        <taxon>Bacteria</taxon>
        <taxon>Pseudomonadati</taxon>
        <taxon>Bacteroidota</taxon>
        <taxon>Sphingobacteriia</taxon>
        <taxon>Sphingobacteriales</taxon>
        <taxon>Sphingobacteriaceae</taxon>
        <taxon>Pedobacter</taxon>
    </lineage>
</organism>
<dbReference type="EMBL" id="SOPX01000005">
    <property type="protein sequence ID" value="TFB28753.1"/>
    <property type="molecule type" value="Genomic_DNA"/>
</dbReference>
<keyword evidence="3" id="KW-1015">Disulfide bond</keyword>
<dbReference type="Pfam" id="PF00578">
    <property type="entry name" value="AhpC-TSA"/>
    <property type="match status" value="1"/>
</dbReference>
<evidence type="ECO:0000256" key="4">
    <source>
        <dbReference type="ARBA" id="ARBA00023284"/>
    </source>
</evidence>
<reference evidence="7 8" key="1">
    <citation type="submission" date="2019-03" db="EMBL/GenBank/DDBJ databases">
        <authorList>
            <person name="He R.-H."/>
        </authorList>
    </citation>
    <scope>NUCLEOTIDE SEQUENCE [LARGE SCALE GENOMIC DNA]</scope>
    <source>
        <strain evidence="7 8">DSM 19624</strain>
    </source>
</reference>
<evidence type="ECO:0000313" key="7">
    <source>
        <dbReference type="EMBL" id="TFB28753.1"/>
    </source>
</evidence>
<dbReference type="InterPro" id="IPR017937">
    <property type="entry name" value="Thioredoxin_CS"/>
</dbReference>
<keyword evidence="8" id="KW-1185">Reference proteome</keyword>
<name>A0ABY2HNE8_9SPHI</name>
<comment type="caution">
    <text evidence="7">The sequence shown here is derived from an EMBL/GenBank/DDBJ whole genome shotgun (WGS) entry which is preliminary data.</text>
</comment>
<dbReference type="InterPro" id="IPR025380">
    <property type="entry name" value="DUF4369"/>
</dbReference>
<dbReference type="Proteomes" id="UP000297429">
    <property type="component" value="Unassembled WGS sequence"/>
</dbReference>
<proteinExistence type="predicted"/>
<dbReference type="PROSITE" id="PS51352">
    <property type="entry name" value="THIOREDOXIN_2"/>
    <property type="match status" value="1"/>
</dbReference>
<feature type="signal peptide" evidence="5">
    <location>
        <begin position="1"/>
        <end position="24"/>
    </location>
</feature>
<keyword evidence="2" id="KW-0201">Cytochrome c-type biogenesis</keyword>
<dbReference type="PANTHER" id="PTHR42852">
    <property type="entry name" value="THIOL:DISULFIDE INTERCHANGE PROTEIN DSBE"/>
    <property type="match status" value="1"/>
</dbReference>
<dbReference type="CDD" id="cd02966">
    <property type="entry name" value="TlpA_like_family"/>
    <property type="match status" value="1"/>
</dbReference>
<evidence type="ECO:0000256" key="2">
    <source>
        <dbReference type="ARBA" id="ARBA00022748"/>
    </source>
</evidence>